<reference evidence="1 2" key="1">
    <citation type="submission" date="2019-01" db="EMBL/GenBank/DDBJ databases">
        <title>Lactibacter flavus gen. nov., sp. nov., a novel bacterium of the family Propionibacteriaceae isolated from raw milk and dairy products.</title>
        <authorList>
            <person name="Huptas C."/>
            <person name="Wenning M."/>
            <person name="Breitenwieser F."/>
            <person name="Doll E."/>
            <person name="Von Neubeck M."/>
            <person name="Busse H.-J."/>
            <person name="Scherer S."/>
        </authorList>
    </citation>
    <scope>NUCLEOTIDE SEQUENCE [LARGE SCALE GENOMIC DNA]</scope>
    <source>
        <strain evidence="1 2">DSM 22130</strain>
    </source>
</reference>
<accession>A0A4Q9KKU3</accession>
<proteinExistence type="predicted"/>
<protein>
    <submittedName>
        <fullName evidence="1">Uncharacterized protein</fullName>
    </submittedName>
</protein>
<evidence type="ECO:0000313" key="2">
    <source>
        <dbReference type="Proteomes" id="UP000291933"/>
    </source>
</evidence>
<organism evidence="1 2">
    <name type="scientific">Propioniciclava tarda</name>
    <dbReference type="NCBI Taxonomy" id="433330"/>
    <lineage>
        <taxon>Bacteria</taxon>
        <taxon>Bacillati</taxon>
        <taxon>Actinomycetota</taxon>
        <taxon>Actinomycetes</taxon>
        <taxon>Propionibacteriales</taxon>
        <taxon>Propionibacteriaceae</taxon>
        <taxon>Propioniciclava</taxon>
    </lineage>
</organism>
<dbReference type="OrthoDB" id="5801841at2"/>
<keyword evidence="2" id="KW-1185">Reference proteome</keyword>
<dbReference type="RefSeq" id="WP_131171906.1">
    <property type="nucleotide sequence ID" value="NZ_FXTL01000006.1"/>
</dbReference>
<dbReference type="Proteomes" id="UP000291933">
    <property type="component" value="Unassembled WGS sequence"/>
</dbReference>
<dbReference type="AlphaFoldDB" id="A0A4Q9KKU3"/>
<name>A0A4Q9KKU3_PROTD</name>
<dbReference type="EMBL" id="SDMR01000007">
    <property type="protein sequence ID" value="TBT95068.1"/>
    <property type="molecule type" value="Genomic_DNA"/>
</dbReference>
<sequence>MPDAKWTAILTDLATRGVGADRVILASARAVTWRDGSLGCPEPGQLYTQALVPGWEVVVTASGTRYDLHFGSDDIPRLCTRPHLTGGDSPNA</sequence>
<evidence type="ECO:0000313" key="1">
    <source>
        <dbReference type="EMBL" id="TBT95068.1"/>
    </source>
</evidence>
<comment type="caution">
    <text evidence="1">The sequence shown here is derived from an EMBL/GenBank/DDBJ whole genome shotgun (WGS) entry which is preliminary data.</text>
</comment>
<gene>
    <name evidence="1" type="ORF">ET996_07320</name>
</gene>